<dbReference type="PROSITE" id="PS51186">
    <property type="entry name" value="GNAT"/>
    <property type="match status" value="1"/>
</dbReference>
<sequence>MTHRWQDLDVTFHRADAARTHEVLSVLDEAAGWLAAKGVAQWPDRFRPEWVAEGIARGETWLASVGGESAATLTLDWSDPKWEDTATVRAGYLHRLAIRRRAAGLGAVLLDWAAGAAAERGAGSLRLDCVSDNPRLRAYYESRGFVHHGDVAVGGAPGEPVDTAGPRTWLSRYQLALPRG</sequence>
<evidence type="ECO:0000313" key="2">
    <source>
        <dbReference type="EMBL" id="TWF82805.1"/>
    </source>
</evidence>
<dbReference type="RefSeq" id="WP_145910077.1">
    <property type="nucleotide sequence ID" value="NZ_BAAAMZ010000009.1"/>
</dbReference>
<keyword evidence="3" id="KW-1185">Reference proteome</keyword>
<protein>
    <submittedName>
        <fullName evidence="2">Acetyltransferase (GNAT) family protein</fullName>
    </submittedName>
</protein>
<comment type="caution">
    <text evidence="2">The sequence shown here is derived from an EMBL/GenBank/DDBJ whole genome shotgun (WGS) entry which is preliminary data.</text>
</comment>
<dbReference type="SUPFAM" id="SSF55729">
    <property type="entry name" value="Acyl-CoA N-acyltransferases (Nat)"/>
    <property type="match status" value="1"/>
</dbReference>
<evidence type="ECO:0000259" key="1">
    <source>
        <dbReference type="PROSITE" id="PS51186"/>
    </source>
</evidence>
<gene>
    <name evidence="2" type="ORF">FHX73_14287</name>
</gene>
<dbReference type="OrthoDB" id="4095657at2"/>
<accession>A0A561T6Q4</accession>
<dbReference type="InterPro" id="IPR016181">
    <property type="entry name" value="Acyl_CoA_acyltransferase"/>
</dbReference>
<keyword evidence="2" id="KW-0808">Transferase</keyword>
<proteinExistence type="predicted"/>
<name>A0A561T6Q4_9ACTN</name>
<reference evidence="2 3" key="1">
    <citation type="submission" date="2019-06" db="EMBL/GenBank/DDBJ databases">
        <title>Sequencing the genomes of 1000 actinobacteria strains.</title>
        <authorList>
            <person name="Klenk H.-P."/>
        </authorList>
    </citation>
    <scope>NUCLEOTIDE SEQUENCE [LARGE SCALE GENOMIC DNA]</scope>
    <source>
        <strain evidence="2 3">DSM 44826</strain>
    </source>
</reference>
<dbReference type="AlphaFoldDB" id="A0A561T6Q4"/>
<dbReference type="Proteomes" id="UP000317940">
    <property type="component" value="Unassembled WGS sequence"/>
</dbReference>
<dbReference type="EMBL" id="VIWT01000004">
    <property type="protein sequence ID" value="TWF82805.1"/>
    <property type="molecule type" value="Genomic_DNA"/>
</dbReference>
<feature type="domain" description="N-acetyltransferase" evidence="1">
    <location>
        <begin position="10"/>
        <end position="180"/>
    </location>
</feature>
<dbReference type="GO" id="GO:0016747">
    <property type="term" value="F:acyltransferase activity, transferring groups other than amino-acyl groups"/>
    <property type="evidence" value="ECO:0007669"/>
    <property type="project" value="InterPro"/>
</dbReference>
<dbReference type="InterPro" id="IPR000182">
    <property type="entry name" value="GNAT_dom"/>
</dbReference>
<dbReference type="Pfam" id="PF00583">
    <property type="entry name" value="Acetyltransf_1"/>
    <property type="match status" value="1"/>
</dbReference>
<dbReference type="Gene3D" id="3.40.630.30">
    <property type="match status" value="1"/>
</dbReference>
<organism evidence="2 3">
    <name type="scientific">Kitasatospora viridis</name>
    <dbReference type="NCBI Taxonomy" id="281105"/>
    <lineage>
        <taxon>Bacteria</taxon>
        <taxon>Bacillati</taxon>
        <taxon>Actinomycetota</taxon>
        <taxon>Actinomycetes</taxon>
        <taxon>Kitasatosporales</taxon>
        <taxon>Streptomycetaceae</taxon>
        <taxon>Kitasatospora</taxon>
    </lineage>
</organism>
<evidence type="ECO:0000313" key="3">
    <source>
        <dbReference type="Proteomes" id="UP000317940"/>
    </source>
</evidence>